<dbReference type="EMBL" id="MU069494">
    <property type="protein sequence ID" value="KAF5841100.1"/>
    <property type="molecule type" value="Genomic_DNA"/>
</dbReference>
<dbReference type="Proteomes" id="UP000815325">
    <property type="component" value="Unassembled WGS sequence"/>
</dbReference>
<name>A0ABQ7H2L8_DUNSA</name>
<dbReference type="SUPFAM" id="SSF51735">
    <property type="entry name" value="NAD(P)-binding Rossmann-fold domains"/>
    <property type="match status" value="1"/>
</dbReference>
<evidence type="ECO:0000313" key="1">
    <source>
        <dbReference type="EMBL" id="KAF5841100.1"/>
    </source>
</evidence>
<dbReference type="PANTHER" id="PTHR14097">
    <property type="entry name" value="OXIDOREDUCTASE HTATIP2"/>
    <property type="match status" value="1"/>
</dbReference>
<protein>
    <recommendedName>
        <fullName evidence="3">NAD(P)-binding domain-containing protein</fullName>
    </recommendedName>
</protein>
<sequence length="166" mass="17513">MPSDMDLHKDAGSAAQFRKVDLEYVAATARAAKAGGAKHLALVSSQGANAKLWANDWSICHGLLYAQVKGLAEQATIKAGIPSTSIFRPGLLERGAKARGVESAFKNVVSSLPVSGLGQLMVLDAIKAAEKRKEQGGAPGAQETKFYEMNELLKALKQGPRAPRAT</sequence>
<organism evidence="1 2">
    <name type="scientific">Dunaliella salina</name>
    <name type="common">Green alga</name>
    <name type="synonym">Protococcus salinus</name>
    <dbReference type="NCBI Taxonomy" id="3046"/>
    <lineage>
        <taxon>Eukaryota</taxon>
        <taxon>Viridiplantae</taxon>
        <taxon>Chlorophyta</taxon>
        <taxon>core chlorophytes</taxon>
        <taxon>Chlorophyceae</taxon>
        <taxon>CS clade</taxon>
        <taxon>Chlamydomonadales</taxon>
        <taxon>Dunaliellaceae</taxon>
        <taxon>Dunaliella</taxon>
    </lineage>
</organism>
<evidence type="ECO:0008006" key="3">
    <source>
        <dbReference type="Google" id="ProtNLM"/>
    </source>
</evidence>
<comment type="caution">
    <text evidence="1">The sequence shown here is derived from an EMBL/GenBank/DDBJ whole genome shotgun (WGS) entry which is preliminary data.</text>
</comment>
<reference evidence="1" key="1">
    <citation type="submission" date="2017-08" db="EMBL/GenBank/DDBJ databases">
        <authorList>
            <person name="Polle J.E."/>
            <person name="Barry K."/>
            <person name="Cushman J."/>
            <person name="Schmutz J."/>
            <person name="Tran D."/>
            <person name="Hathwaick L.T."/>
            <person name="Yim W.C."/>
            <person name="Jenkins J."/>
            <person name="Mckie-Krisberg Z.M."/>
            <person name="Prochnik S."/>
            <person name="Lindquist E."/>
            <person name="Dockter R.B."/>
            <person name="Adam C."/>
            <person name="Molina H."/>
            <person name="Bunkerborg J."/>
            <person name="Jin E."/>
            <person name="Buchheim M."/>
            <person name="Magnuson J."/>
        </authorList>
    </citation>
    <scope>NUCLEOTIDE SEQUENCE</scope>
    <source>
        <strain evidence="1">CCAP 19/18</strain>
    </source>
</reference>
<keyword evidence="2" id="KW-1185">Reference proteome</keyword>
<dbReference type="InterPro" id="IPR036291">
    <property type="entry name" value="NAD(P)-bd_dom_sf"/>
</dbReference>
<dbReference type="PANTHER" id="PTHR14097:SF7">
    <property type="entry name" value="OXIDOREDUCTASE HTATIP2"/>
    <property type="match status" value="1"/>
</dbReference>
<dbReference type="Gene3D" id="3.40.50.720">
    <property type="entry name" value="NAD(P)-binding Rossmann-like Domain"/>
    <property type="match status" value="1"/>
</dbReference>
<evidence type="ECO:0000313" key="2">
    <source>
        <dbReference type="Proteomes" id="UP000815325"/>
    </source>
</evidence>
<proteinExistence type="predicted"/>
<gene>
    <name evidence="1" type="ORF">DUNSADRAFT_14275</name>
</gene>
<accession>A0ABQ7H2L8</accession>